<keyword evidence="4 7" id="KW-1133">Transmembrane helix</keyword>
<dbReference type="Gene3D" id="1.20.210.10">
    <property type="entry name" value="Cytochrome c oxidase-like, subunit I domain"/>
    <property type="match status" value="1"/>
</dbReference>
<keyword evidence="6" id="KW-0479">Metal-binding</keyword>
<dbReference type="Pfam" id="PF00115">
    <property type="entry name" value="COX1"/>
    <property type="match status" value="1"/>
</dbReference>
<dbReference type="PANTHER" id="PTHR10422:SF18">
    <property type="entry name" value="CYTOCHROME C OXIDASE SUBUNIT 1"/>
    <property type="match status" value="1"/>
</dbReference>
<protein>
    <submittedName>
        <fullName evidence="9">Cytochrome c oxidase subunit 1</fullName>
    </submittedName>
</protein>
<evidence type="ECO:0000256" key="6">
    <source>
        <dbReference type="RuleBase" id="RU000370"/>
    </source>
</evidence>
<feature type="transmembrane region" description="Helical" evidence="7">
    <location>
        <begin position="142"/>
        <end position="168"/>
    </location>
</feature>
<dbReference type="GO" id="GO:0009060">
    <property type="term" value="P:aerobic respiration"/>
    <property type="evidence" value="ECO:0007669"/>
    <property type="project" value="InterPro"/>
</dbReference>
<keyword evidence="6" id="KW-0813">Transport</keyword>
<feature type="transmembrane region" description="Helical" evidence="7">
    <location>
        <begin position="225"/>
        <end position="253"/>
    </location>
</feature>
<organism evidence="9 10">
    <name type="scientific">Flavobacterium chilense</name>
    <dbReference type="NCBI Taxonomy" id="946677"/>
    <lineage>
        <taxon>Bacteria</taxon>
        <taxon>Pseudomonadati</taxon>
        <taxon>Bacteroidota</taxon>
        <taxon>Flavobacteriia</taxon>
        <taxon>Flavobacteriales</taxon>
        <taxon>Flavobacteriaceae</taxon>
        <taxon>Flavobacterium</taxon>
    </lineage>
</organism>
<feature type="transmembrane region" description="Helical" evidence="7">
    <location>
        <begin position="91"/>
        <end position="121"/>
    </location>
</feature>
<feature type="transmembrane region" description="Helical" evidence="7">
    <location>
        <begin position="422"/>
        <end position="448"/>
    </location>
</feature>
<keyword evidence="6" id="KW-0349">Heme</keyword>
<dbReference type="PROSITE" id="PS00077">
    <property type="entry name" value="COX1_CUB"/>
    <property type="match status" value="1"/>
</dbReference>
<gene>
    <name evidence="9" type="ORF">SAMN05444484_110133</name>
</gene>
<dbReference type="GO" id="GO:0022904">
    <property type="term" value="P:respiratory electron transport chain"/>
    <property type="evidence" value="ECO:0007669"/>
    <property type="project" value="TreeGrafter"/>
</dbReference>
<evidence type="ECO:0000313" key="9">
    <source>
        <dbReference type="EMBL" id="SHM83094.1"/>
    </source>
</evidence>
<feature type="transmembrane region" description="Helical" evidence="7">
    <location>
        <begin position="506"/>
        <end position="529"/>
    </location>
</feature>
<evidence type="ECO:0000256" key="3">
    <source>
        <dbReference type="ARBA" id="ARBA00022692"/>
    </source>
</evidence>
<dbReference type="PANTHER" id="PTHR10422">
    <property type="entry name" value="CYTOCHROME C OXIDASE SUBUNIT 1"/>
    <property type="match status" value="1"/>
</dbReference>
<keyword evidence="10" id="KW-1185">Reference proteome</keyword>
<evidence type="ECO:0000256" key="7">
    <source>
        <dbReference type="SAM" id="Phobius"/>
    </source>
</evidence>
<feature type="transmembrane region" description="Helical" evidence="7">
    <location>
        <begin position="460"/>
        <end position="486"/>
    </location>
</feature>
<dbReference type="PROSITE" id="PS50855">
    <property type="entry name" value="COX1"/>
    <property type="match status" value="1"/>
</dbReference>
<feature type="transmembrane region" description="Helical" evidence="7">
    <location>
        <begin position="286"/>
        <end position="307"/>
    </location>
</feature>
<comment type="subcellular location">
    <subcellularLocation>
        <location evidence="1">Membrane</location>
        <topology evidence="1">Multi-pass membrane protein</topology>
    </subcellularLocation>
</comment>
<keyword evidence="3 6" id="KW-0812">Transmembrane</keyword>
<feature type="transmembrane region" description="Helical" evidence="7">
    <location>
        <begin position="319"/>
        <end position="339"/>
    </location>
</feature>
<evidence type="ECO:0000313" key="10">
    <source>
        <dbReference type="Proteomes" id="UP000184028"/>
    </source>
</evidence>
<feature type="transmembrane region" description="Helical" evidence="7">
    <location>
        <begin position="41"/>
        <end position="59"/>
    </location>
</feature>
<accession>A0A1M7LXU6</accession>
<comment type="similarity">
    <text evidence="6">Belongs to the heme-copper respiratory oxidase family.</text>
</comment>
<feature type="domain" description="Cytochrome oxidase subunit I profile" evidence="8">
    <location>
        <begin position="24"/>
        <end position="569"/>
    </location>
</feature>
<reference evidence="10" key="1">
    <citation type="submission" date="2016-11" db="EMBL/GenBank/DDBJ databases">
        <authorList>
            <person name="Varghese N."/>
            <person name="Submissions S."/>
        </authorList>
    </citation>
    <scope>NUCLEOTIDE SEQUENCE [LARGE SCALE GENOMIC DNA]</scope>
    <source>
        <strain evidence="10">DSM 24724</strain>
    </source>
</reference>
<evidence type="ECO:0000259" key="8">
    <source>
        <dbReference type="PROSITE" id="PS50855"/>
    </source>
</evidence>
<name>A0A1M7LXU6_9FLAO</name>
<evidence type="ECO:0000256" key="2">
    <source>
        <dbReference type="ARBA" id="ARBA00022660"/>
    </source>
</evidence>
<keyword evidence="5 7" id="KW-0472">Membrane</keyword>
<dbReference type="PRINTS" id="PR01165">
    <property type="entry name" value="CYCOXIDASEI"/>
</dbReference>
<dbReference type="GO" id="GO:0016020">
    <property type="term" value="C:membrane"/>
    <property type="evidence" value="ECO:0007669"/>
    <property type="project" value="UniProtKB-SubCell"/>
</dbReference>
<dbReference type="GO" id="GO:0020037">
    <property type="term" value="F:heme binding"/>
    <property type="evidence" value="ECO:0007669"/>
    <property type="project" value="InterPro"/>
</dbReference>
<keyword evidence="6" id="KW-0249">Electron transport</keyword>
<dbReference type="RefSeq" id="WP_068845005.1">
    <property type="nucleotide sequence ID" value="NZ_FRBT01000010.1"/>
</dbReference>
<keyword evidence="6" id="KW-0408">Iron</keyword>
<dbReference type="Proteomes" id="UP000184028">
    <property type="component" value="Unassembled WGS sequence"/>
</dbReference>
<sequence length="600" mass="67246">MSAEAHDHDHGHDHEHEHHHKDTFITKYIFSIDHKMIAKQYLITGIVMGVIGIAMSLLFRMQLAWPEESFKIFNVLLGDKFAPNGVMANDIYLALVTIHGTIMVFFVLTAGLSGTFSNLLIPLQIGARDMASGFMNMISYWLFFLSAVVMLCSLFVEAGPASAGWTIYPPLSALPQAIPGSGTGMTLWLVSMAIFIASSLMGSLNYIVTVINLRTKGMSMTRLPLTIWTFFVTAIIGVISFPVLLSAALLLIFDRSFGTSFFLSDIYIAGEVLHYQGGSPVLFEHLFWFLGHPEVYIVILPAMGLVSEIMATNSRKPIFGYRAMIMSVLAIAFLSTIVWGHHMFISGMNPFLGSVFTFTTLLIAIPSAVKAFNWITTLWKGNLQFNPAMLFSIGMVSTFITGGLTGIILGDSTLDINVHDTYFVIAHFHLVMGISALYGMFAGIYHWFPKMYGRMLNKNLGYIHFWVTAVCAYGVFFPMHFIGLAGLPRRYYTNTNFPLFDDLQNVNVLITTFALVGGAFQLVFLYNFFSSIFYGKKAVQNPWKSTTLEWTTPVEHIHGNWPGEIPHVYRWPYDYSNPNHDVDFVPQNVPMKEGEEVLHH</sequence>
<evidence type="ECO:0000256" key="1">
    <source>
        <dbReference type="ARBA" id="ARBA00004141"/>
    </source>
</evidence>
<dbReference type="SUPFAM" id="SSF81442">
    <property type="entry name" value="Cytochrome c oxidase subunit I-like"/>
    <property type="match status" value="1"/>
</dbReference>
<evidence type="ECO:0000256" key="5">
    <source>
        <dbReference type="ARBA" id="ARBA00023136"/>
    </source>
</evidence>
<dbReference type="EMBL" id="FRBT01000010">
    <property type="protein sequence ID" value="SHM83094.1"/>
    <property type="molecule type" value="Genomic_DNA"/>
</dbReference>
<keyword evidence="2 6" id="KW-0679">Respiratory chain</keyword>
<dbReference type="GO" id="GO:0015990">
    <property type="term" value="P:electron transport coupled proton transport"/>
    <property type="evidence" value="ECO:0007669"/>
    <property type="project" value="TreeGrafter"/>
</dbReference>
<dbReference type="OrthoDB" id="9759913at2"/>
<dbReference type="InterPro" id="IPR023615">
    <property type="entry name" value="Cyt_c_Oxase_su1_BS"/>
</dbReference>
<proteinExistence type="inferred from homology"/>
<feature type="transmembrane region" description="Helical" evidence="7">
    <location>
        <begin position="388"/>
        <end position="410"/>
    </location>
</feature>
<feature type="transmembrane region" description="Helical" evidence="7">
    <location>
        <begin position="351"/>
        <end position="376"/>
    </location>
</feature>
<dbReference type="AlphaFoldDB" id="A0A1M7LXU6"/>
<dbReference type="STRING" id="946677.SAMN05444484_110133"/>
<feature type="transmembrane region" description="Helical" evidence="7">
    <location>
        <begin position="188"/>
        <end position="213"/>
    </location>
</feature>
<evidence type="ECO:0000256" key="4">
    <source>
        <dbReference type="ARBA" id="ARBA00022989"/>
    </source>
</evidence>
<dbReference type="InterPro" id="IPR023616">
    <property type="entry name" value="Cyt_c_oxase-like_su1_dom"/>
</dbReference>
<dbReference type="InterPro" id="IPR000883">
    <property type="entry name" value="Cyt_C_Oxase_1"/>
</dbReference>
<dbReference type="GO" id="GO:0004129">
    <property type="term" value="F:cytochrome-c oxidase activity"/>
    <property type="evidence" value="ECO:0007669"/>
    <property type="project" value="InterPro"/>
</dbReference>
<dbReference type="InterPro" id="IPR036927">
    <property type="entry name" value="Cyt_c_oxase-like_su1_sf"/>
</dbReference>